<organism evidence="1 2">
    <name type="scientific">Camellia lanceoleosa</name>
    <dbReference type="NCBI Taxonomy" id="1840588"/>
    <lineage>
        <taxon>Eukaryota</taxon>
        <taxon>Viridiplantae</taxon>
        <taxon>Streptophyta</taxon>
        <taxon>Embryophyta</taxon>
        <taxon>Tracheophyta</taxon>
        <taxon>Spermatophyta</taxon>
        <taxon>Magnoliopsida</taxon>
        <taxon>eudicotyledons</taxon>
        <taxon>Gunneridae</taxon>
        <taxon>Pentapetalae</taxon>
        <taxon>asterids</taxon>
        <taxon>Ericales</taxon>
        <taxon>Theaceae</taxon>
        <taxon>Camellia</taxon>
    </lineage>
</organism>
<name>A0ACC0GBS1_9ERIC</name>
<keyword evidence="2" id="KW-1185">Reference proteome</keyword>
<accession>A0ACC0GBS1</accession>
<gene>
    <name evidence="1" type="ORF">LOK49_LG10G02577</name>
</gene>
<dbReference type="Proteomes" id="UP001060215">
    <property type="component" value="Chromosome 10"/>
</dbReference>
<proteinExistence type="predicted"/>
<reference evidence="1 2" key="1">
    <citation type="journal article" date="2022" name="Plant J.">
        <title>Chromosome-level genome of Camellia lanceoleosa provides a valuable resource for understanding genome evolution and self-incompatibility.</title>
        <authorList>
            <person name="Gong W."/>
            <person name="Xiao S."/>
            <person name="Wang L."/>
            <person name="Liao Z."/>
            <person name="Chang Y."/>
            <person name="Mo W."/>
            <person name="Hu G."/>
            <person name="Li W."/>
            <person name="Zhao G."/>
            <person name="Zhu H."/>
            <person name="Hu X."/>
            <person name="Ji K."/>
            <person name="Xiang X."/>
            <person name="Song Q."/>
            <person name="Yuan D."/>
            <person name="Jin S."/>
            <person name="Zhang L."/>
        </authorList>
    </citation>
    <scope>NUCLEOTIDE SEQUENCE [LARGE SCALE GENOMIC DNA]</scope>
    <source>
        <strain evidence="1">SQ_2022a</strain>
    </source>
</reference>
<sequence>MEIDVKIYGFVRVLDASAHEKLHRMLVTNLSKCTLFLVGELTCFNKDLLCEVCSATFAEYPKSNMKDQLPKCNRKGFSIDIFSICCRLGCYGSSQSAIFGEATINLLIMLMH</sequence>
<evidence type="ECO:0000313" key="1">
    <source>
        <dbReference type="EMBL" id="KAI7997101.1"/>
    </source>
</evidence>
<protein>
    <submittedName>
        <fullName evidence="1">Separase</fullName>
    </submittedName>
</protein>
<comment type="caution">
    <text evidence="1">The sequence shown here is derived from an EMBL/GenBank/DDBJ whole genome shotgun (WGS) entry which is preliminary data.</text>
</comment>
<evidence type="ECO:0000313" key="2">
    <source>
        <dbReference type="Proteomes" id="UP001060215"/>
    </source>
</evidence>
<dbReference type="EMBL" id="CM045767">
    <property type="protein sequence ID" value="KAI7997101.1"/>
    <property type="molecule type" value="Genomic_DNA"/>
</dbReference>